<evidence type="ECO:0000313" key="5">
    <source>
        <dbReference type="Proteomes" id="UP000494205"/>
    </source>
</evidence>
<dbReference type="EC" id="1.1.1.79" evidence="4"/>
<organism evidence="4 5">
    <name type="scientific">Paraburkholderia rhynchosiae</name>
    <dbReference type="NCBI Taxonomy" id="487049"/>
    <lineage>
        <taxon>Bacteria</taxon>
        <taxon>Pseudomonadati</taxon>
        <taxon>Pseudomonadota</taxon>
        <taxon>Betaproteobacteria</taxon>
        <taxon>Burkholderiales</taxon>
        <taxon>Burkholderiaceae</taxon>
        <taxon>Paraburkholderia</taxon>
    </lineage>
</organism>
<dbReference type="AlphaFoldDB" id="A0A6J5ABI4"/>
<dbReference type="GO" id="GO:0030267">
    <property type="term" value="F:glyoxylate reductase (NADPH) activity"/>
    <property type="evidence" value="ECO:0007669"/>
    <property type="project" value="UniProtKB-EC"/>
</dbReference>
<dbReference type="Pfam" id="PF02826">
    <property type="entry name" value="2-Hacid_dh_C"/>
    <property type="match status" value="1"/>
</dbReference>
<dbReference type="Gene3D" id="3.40.50.720">
    <property type="entry name" value="NAD(P)-binding Rossmann-like Domain"/>
    <property type="match status" value="2"/>
</dbReference>
<dbReference type="PANTHER" id="PTHR43333">
    <property type="entry name" value="2-HACID_DH_C DOMAIN-CONTAINING PROTEIN"/>
    <property type="match status" value="1"/>
</dbReference>
<dbReference type="PROSITE" id="PS00671">
    <property type="entry name" value="D_2_HYDROXYACID_DH_3"/>
    <property type="match status" value="1"/>
</dbReference>
<reference evidence="4 5" key="1">
    <citation type="submission" date="2020-04" db="EMBL/GenBank/DDBJ databases">
        <authorList>
            <person name="De Canck E."/>
        </authorList>
    </citation>
    <scope>NUCLEOTIDE SEQUENCE [LARGE SCALE GENOMIC DNA]</scope>
    <source>
        <strain evidence="4 5">LMG 27174</strain>
    </source>
</reference>
<proteinExistence type="predicted"/>
<evidence type="ECO:0000256" key="1">
    <source>
        <dbReference type="ARBA" id="ARBA00023002"/>
    </source>
</evidence>
<keyword evidence="1 4" id="KW-0560">Oxidoreductase</keyword>
<feature type="domain" description="D-isomer specific 2-hydroxyacid dehydrogenase NAD-binding" evidence="3">
    <location>
        <begin position="159"/>
        <end position="330"/>
    </location>
</feature>
<dbReference type="InterPro" id="IPR006140">
    <property type="entry name" value="D-isomer_DH_NAD-bd"/>
</dbReference>
<evidence type="ECO:0000256" key="2">
    <source>
        <dbReference type="ARBA" id="ARBA00023027"/>
    </source>
</evidence>
<dbReference type="SUPFAM" id="SSF51735">
    <property type="entry name" value="NAD(P)-binding Rossmann-fold domains"/>
    <property type="match status" value="1"/>
</dbReference>
<name>A0A6J5ABI4_9BURK</name>
<keyword evidence="2" id="KW-0520">NAD</keyword>
<evidence type="ECO:0000313" key="4">
    <source>
        <dbReference type="EMBL" id="CAB3662041.1"/>
    </source>
</evidence>
<keyword evidence="4" id="KW-0670">Pyruvate</keyword>
<sequence length="365" mass="40331">MKPTQKRRRPHVVSAVRRAAAVETLAAAMPRLLRLLRLLRERARACTHLRGSMKILFYMPNAEAAVWLHDFARALPEADLREWQPGDTAPADFAVVWRPPREMLAGRSDLRAIFNLGAGVDAILALEREQPGTLPRNAQLIRLEDTGMAPQMAEYVTHAVLRYLRRFDEYQTLQSERRWQVLDPHPRETFTVGVLGLGVLGAHVAQTLAAFGLPVRGYSRSARQVEGIVTFAGEAQFDAFLDGVKVLVNLLPHTPDTADVLNARAFSKLARGAYLVNVARGGHLVEGDLLDAFASGQLAAATLDVFREEPLPQDHPFWQEPRITITPHTSALTLREESVAQVAAKIVALKRGGTVSGVVNVERGY</sequence>
<dbReference type="EMBL" id="CADIJZ010000005">
    <property type="protein sequence ID" value="CAB3662041.1"/>
    <property type="molecule type" value="Genomic_DNA"/>
</dbReference>
<dbReference type="GO" id="GO:0051287">
    <property type="term" value="F:NAD binding"/>
    <property type="evidence" value="ECO:0007669"/>
    <property type="project" value="InterPro"/>
</dbReference>
<accession>A0A6J5ABI4</accession>
<dbReference type="CDD" id="cd12164">
    <property type="entry name" value="GDH_like_2"/>
    <property type="match status" value="1"/>
</dbReference>
<dbReference type="PANTHER" id="PTHR43333:SF1">
    <property type="entry name" value="D-ISOMER SPECIFIC 2-HYDROXYACID DEHYDROGENASE NAD-BINDING DOMAIN-CONTAINING PROTEIN"/>
    <property type="match status" value="1"/>
</dbReference>
<dbReference type="Proteomes" id="UP000494205">
    <property type="component" value="Unassembled WGS sequence"/>
</dbReference>
<dbReference type="InterPro" id="IPR029753">
    <property type="entry name" value="D-isomer_DH_CS"/>
</dbReference>
<protein>
    <submittedName>
        <fullName evidence="4">Glyoxylate/hydroxypyruvate reductase A</fullName>
        <ecNumber evidence="4">1.1.1.79</ecNumber>
    </submittedName>
</protein>
<gene>
    <name evidence="4" type="primary">ghrA_1</name>
    <name evidence="4" type="ORF">LMG27174_01689</name>
</gene>
<dbReference type="InterPro" id="IPR036291">
    <property type="entry name" value="NAD(P)-bd_dom_sf"/>
</dbReference>
<evidence type="ECO:0000259" key="3">
    <source>
        <dbReference type="Pfam" id="PF02826"/>
    </source>
</evidence>